<evidence type="ECO:0000256" key="3">
    <source>
        <dbReference type="ARBA" id="ARBA00022448"/>
    </source>
</evidence>
<proteinExistence type="inferred from homology"/>
<dbReference type="Gene3D" id="1.25.40.10">
    <property type="entry name" value="Tetratricopeptide repeat domain"/>
    <property type="match status" value="1"/>
</dbReference>
<reference evidence="9 10" key="1">
    <citation type="submission" date="2023-05" db="EMBL/GenBank/DDBJ databases">
        <title>A 100% complete, gapless, phased diploid assembly of the Scenedesmus obliquus UTEX 3031 genome.</title>
        <authorList>
            <person name="Biondi T.C."/>
            <person name="Hanschen E.R."/>
            <person name="Kwon T."/>
            <person name="Eng W."/>
            <person name="Kruse C.P.S."/>
            <person name="Koehler S.I."/>
            <person name="Kunde Y."/>
            <person name="Gleasner C.D."/>
            <person name="You Mak K.T."/>
            <person name="Polle J."/>
            <person name="Hovde B.T."/>
            <person name="Starkenburg S.R."/>
        </authorList>
    </citation>
    <scope>NUCLEOTIDE SEQUENCE [LARGE SCALE GENOMIC DNA]</scope>
    <source>
        <strain evidence="9 10">DOE0152z</strain>
    </source>
</reference>
<comment type="subcellular location">
    <subcellularLocation>
        <location evidence="1">Membrane</location>
        <topology evidence="1">Peripheral membrane protein</topology>
    </subcellularLocation>
</comment>
<dbReference type="EMBL" id="CP126219">
    <property type="protein sequence ID" value="WIA20672.1"/>
    <property type="molecule type" value="Genomic_DNA"/>
</dbReference>
<protein>
    <recommendedName>
        <fullName evidence="7">Gamma-soluble NSF attachment protein</fullName>
    </recommendedName>
    <alternativeName>
        <fullName evidence="8">N-ethylmaleimide-sensitive factor attachment protein gamma</fullName>
    </alternativeName>
</protein>
<evidence type="ECO:0000256" key="7">
    <source>
        <dbReference type="ARBA" id="ARBA00040047"/>
    </source>
</evidence>
<evidence type="ECO:0000256" key="5">
    <source>
        <dbReference type="ARBA" id="ARBA00022927"/>
    </source>
</evidence>
<keyword evidence="6" id="KW-0472">Membrane</keyword>
<gene>
    <name evidence="9" type="ORF">OEZ85_005047</name>
</gene>
<dbReference type="Proteomes" id="UP001244341">
    <property type="component" value="Chromosome 12b"/>
</dbReference>
<dbReference type="PANTHER" id="PTHR13768">
    <property type="entry name" value="SOLUBLE NSF ATTACHMENT PROTEIN SNAP"/>
    <property type="match status" value="1"/>
</dbReference>
<sequence>MCSSAASMGEKITEADKLMKKANKYWQPSLMDFRLKPDWEAAAPLFEKAALLYKQVGQLEKARAAFERAAQSQEKIGSVWHAAKHLETCGAISKDLGQFEQMAEFYRQAGNYFAQTGRISAAADALARGAKALEDKAPTEASALYGEALEHYESDGKEAQATDVFRQAIALLVKRQAWSDAVSMCMRFGEACDKANARSSQSKAYLGAIVVWLFAGNAQQAWQVLQDVLGIEAFTKSDEAFAADALFLAYQSGSAEKVQAVVQGKQSFKQLDNQLARLAVKLPQGDLAGQARVLAAVQGGRDPNKTEEQQEEEELL</sequence>
<evidence type="ECO:0000256" key="2">
    <source>
        <dbReference type="ARBA" id="ARBA00010050"/>
    </source>
</evidence>
<dbReference type="Pfam" id="PF14938">
    <property type="entry name" value="SNAP"/>
    <property type="match status" value="1"/>
</dbReference>
<dbReference type="SUPFAM" id="SSF48452">
    <property type="entry name" value="TPR-like"/>
    <property type="match status" value="1"/>
</dbReference>
<keyword evidence="3" id="KW-0813">Transport</keyword>
<name>A0ABY8UK47_TETOB</name>
<evidence type="ECO:0000313" key="9">
    <source>
        <dbReference type="EMBL" id="WIA20672.1"/>
    </source>
</evidence>
<organism evidence="9 10">
    <name type="scientific">Tetradesmus obliquus</name>
    <name type="common">Green alga</name>
    <name type="synonym">Acutodesmus obliquus</name>
    <dbReference type="NCBI Taxonomy" id="3088"/>
    <lineage>
        <taxon>Eukaryota</taxon>
        <taxon>Viridiplantae</taxon>
        <taxon>Chlorophyta</taxon>
        <taxon>core chlorophytes</taxon>
        <taxon>Chlorophyceae</taxon>
        <taxon>CS clade</taxon>
        <taxon>Sphaeropleales</taxon>
        <taxon>Scenedesmaceae</taxon>
        <taxon>Tetradesmus</taxon>
    </lineage>
</organism>
<dbReference type="InterPro" id="IPR000744">
    <property type="entry name" value="NSF_attach"/>
</dbReference>
<keyword evidence="10" id="KW-1185">Reference proteome</keyword>
<keyword evidence="5" id="KW-0653">Protein transport</keyword>
<dbReference type="PANTHER" id="PTHR13768:SF2">
    <property type="entry name" value="GAMMA-SOLUBLE NSF ATTACHMENT PROTEIN"/>
    <property type="match status" value="1"/>
</dbReference>
<dbReference type="InterPro" id="IPR011990">
    <property type="entry name" value="TPR-like_helical_dom_sf"/>
</dbReference>
<evidence type="ECO:0000256" key="8">
    <source>
        <dbReference type="ARBA" id="ARBA00042485"/>
    </source>
</evidence>
<evidence type="ECO:0000256" key="1">
    <source>
        <dbReference type="ARBA" id="ARBA00004170"/>
    </source>
</evidence>
<accession>A0ABY8UK47</accession>
<evidence type="ECO:0000256" key="6">
    <source>
        <dbReference type="ARBA" id="ARBA00023136"/>
    </source>
</evidence>
<comment type="similarity">
    <text evidence="2">Belongs to the SNAP family.</text>
</comment>
<keyword evidence="4" id="KW-0931">ER-Golgi transport</keyword>
<evidence type="ECO:0000256" key="4">
    <source>
        <dbReference type="ARBA" id="ARBA00022892"/>
    </source>
</evidence>
<evidence type="ECO:0000313" key="10">
    <source>
        <dbReference type="Proteomes" id="UP001244341"/>
    </source>
</evidence>